<dbReference type="OrthoDB" id="9820571at2"/>
<keyword evidence="3" id="KW-1185">Reference proteome</keyword>
<dbReference type="EMBL" id="SDHW01000004">
    <property type="protein sequence ID" value="RXK59250.1"/>
    <property type="molecule type" value="Genomic_DNA"/>
</dbReference>
<organism evidence="2 3">
    <name type="scientific">Lacibacter luteus</name>
    <dbReference type="NCBI Taxonomy" id="2508719"/>
    <lineage>
        <taxon>Bacteria</taxon>
        <taxon>Pseudomonadati</taxon>
        <taxon>Bacteroidota</taxon>
        <taxon>Chitinophagia</taxon>
        <taxon>Chitinophagales</taxon>
        <taxon>Chitinophagaceae</taxon>
        <taxon>Lacibacter</taxon>
    </lineage>
</organism>
<proteinExistence type="predicted"/>
<accession>A0A4Q1CGH0</accession>
<dbReference type="Pfam" id="PF19777">
    <property type="entry name" value="DUF6263"/>
    <property type="match status" value="1"/>
</dbReference>
<protein>
    <submittedName>
        <fullName evidence="2">Uncharacterized protein</fullName>
    </submittedName>
</protein>
<evidence type="ECO:0000256" key="1">
    <source>
        <dbReference type="SAM" id="SignalP"/>
    </source>
</evidence>
<keyword evidence="1" id="KW-0732">Signal</keyword>
<dbReference type="RefSeq" id="WP_129131554.1">
    <property type="nucleotide sequence ID" value="NZ_SDHW01000004.1"/>
</dbReference>
<evidence type="ECO:0000313" key="3">
    <source>
        <dbReference type="Proteomes" id="UP000290204"/>
    </source>
</evidence>
<dbReference type="PROSITE" id="PS51257">
    <property type="entry name" value="PROKAR_LIPOPROTEIN"/>
    <property type="match status" value="1"/>
</dbReference>
<comment type="caution">
    <text evidence="2">The sequence shown here is derived from an EMBL/GenBank/DDBJ whole genome shotgun (WGS) entry which is preliminary data.</text>
</comment>
<dbReference type="InterPro" id="IPR046230">
    <property type="entry name" value="DUF6263"/>
</dbReference>
<reference evidence="2 3" key="1">
    <citation type="submission" date="2019-01" db="EMBL/GenBank/DDBJ databases">
        <title>Lacibacter sp. strain TTM-7.</title>
        <authorList>
            <person name="Chen W.-M."/>
        </authorList>
    </citation>
    <scope>NUCLEOTIDE SEQUENCE [LARGE SCALE GENOMIC DNA]</scope>
    <source>
        <strain evidence="2 3">TTM-7</strain>
    </source>
</reference>
<sequence length="304" mass="34908">MKTTVVIAICVLFLSCTANKSKSNVFSLKPESGKVYRYAVEDKFQIMIDFPDGNKEVYGKHFYDYSVIYDRKDTTLNGTVTFDNFRIEFEDGQGIQVFDTKFDKPDTESPDLWFYYSLLGKKIPMTFSSVGRVLEIKAVEQIKQKMVDDYNRNGLSNPQLTSALRKIADYFIVHRLASETYAFYSGTALIKDSSFNIRFTSYLPFTHSLQYKYNIRSETDSSQTLAGSGRVTLNDSLKQAPPFSMLKNKMLSSEAFDEITVQKQTHILQYRKSYFNLADSLVLGNKAYPSRIIVEKETKLKKPE</sequence>
<gene>
    <name evidence="2" type="ORF">ESA94_14000</name>
</gene>
<feature type="chain" id="PRO_5020768010" evidence="1">
    <location>
        <begin position="21"/>
        <end position="304"/>
    </location>
</feature>
<name>A0A4Q1CGH0_9BACT</name>
<evidence type="ECO:0000313" key="2">
    <source>
        <dbReference type="EMBL" id="RXK59250.1"/>
    </source>
</evidence>
<feature type="signal peptide" evidence="1">
    <location>
        <begin position="1"/>
        <end position="20"/>
    </location>
</feature>
<dbReference type="Proteomes" id="UP000290204">
    <property type="component" value="Unassembled WGS sequence"/>
</dbReference>
<dbReference type="AlphaFoldDB" id="A0A4Q1CGH0"/>